<dbReference type="InterPro" id="IPR019676">
    <property type="entry name" value="DUF2529"/>
</dbReference>
<gene>
    <name evidence="2" type="ORF">J9317_19260</name>
</gene>
<dbReference type="RefSeq" id="WP_211561617.1">
    <property type="nucleotide sequence ID" value="NZ_JAGVRK010000001.1"/>
</dbReference>
<evidence type="ECO:0000259" key="1">
    <source>
        <dbReference type="Pfam" id="PF10740"/>
    </source>
</evidence>
<feature type="domain" description="DUF2529" evidence="1">
    <location>
        <begin position="1"/>
        <end position="171"/>
    </location>
</feature>
<organism evidence="2 3">
    <name type="scientific">Metabacillus flavus</name>
    <dbReference type="NCBI Taxonomy" id="2823519"/>
    <lineage>
        <taxon>Bacteria</taxon>
        <taxon>Bacillati</taxon>
        <taxon>Bacillota</taxon>
        <taxon>Bacilli</taxon>
        <taxon>Bacillales</taxon>
        <taxon>Bacillaceae</taxon>
        <taxon>Metabacillus</taxon>
    </lineage>
</organism>
<comment type="caution">
    <text evidence="2">The sequence shown here is derived from an EMBL/GenBank/DDBJ whole genome shotgun (WGS) entry which is preliminary data.</text>
</comment>
<dbReference type="Gene3D" id="3.40.50.10490">
    <property type="entry name" value="Glucose-6-phosphate isomerase like protein, domain 1"/>
    <property type="match status" value="1"/>
</dbReference>
<proteinExistence type="predicted"/>
<dbReference type="Pfam" id="PF10740">
    <property type="entry name" value="DUF2529"/>
    <property type="match status" value="1"/>
</dbReference>
<accession>A0ABS5LJF0</accession>
<dbReference type="Proteomes" id="UP000682403">
    <property type="component" value="Unassembled WGS sequence"/>
</dbReference>
<protein>
    <submittedName>
        <fullName evidence="2">DUF2529 domain-containing protein</fullName>
    </submittedName>
</protein>
<evidence type="ECO:0000313" key="2">
    <source>
        <dbReference type="EMBL" id="MBS2970885.1"/>
    </source>
</evidence>
<reference evidence="2 3" key="1">
    <citation type="submission" date="2021-04" db="EMBL/GenBank/DDBJ databases">
        <title>Metabacillus sp. strain KIGAM252 whole genome sequence.</title>
        <authorList>
            <person name="Seo M.-J."/>
            <person name="Cho E.-S."/>
            <person name="Hwang C.Y."/>
            <person name="Yoon D.J."/>
        </authorList>
    </citation>
    <scope>NUCLEOTIDE SEQUENCE [LARGE SCALE GENOMIC DNA]</scope>
    <source>
        <strain evidence="2 3">KIGAM252</strain>
    </source>
</reference>
<keyword evidence="3" id="KW-1185">Reference proteome</keyword>
<name>A0ABS5LJF0_9BACI</name>
<sequence>MLKIFSTQLAGQFQRIQSQEEFSIEDGARLLAQACTGDGTIYIHGFSELSGIVTEASQSLEPFPKAKPLFRENREMETVLPADRVLLFTRLSTDHDAIELANQLQEAGVQTVGVSALNGDSGLESAVDIHIDSKLKKPMIPAEDGSRYGFPAIMTGLFVYYALKFTIEEILAEYLEDEEDL</sequence>
<evidence type="ECO:0000313" key="3">
    <source>
        <dbReference type="Proteomes" id="UP000682403"/>
    </source>
</evidence>
<dbReference type="EMBL" id="JAGVRK010000001">
    <property type="protein sequence ID" value="MBS2970885.1"/>
    <property type="molecule type" value="Genomic_DNA"/>
</dbReference>